<proteinExistence type="predicted"/>
<protein>
    <submittedName>
        <fullName evidence="2">Uncharacterized protein</fullName>
    </submittedName>
</protein>
<evidence type="ECO:0000313" key="3">
    <source>
        <dbReference type="Proteomes" id="UP000190888"/>
    </source>
</evidence>
<name>A0A1T4R8U3_9BACT</name>
<reference evidence="2 3" key="1">
    <citation type="submission" date="2017-02" db="EMBL/GenBank/DDBJ databases">
        <authorList>
            <person name="Peterson S.W."/>
        </authorList>
    </citation>
    <scope>NUCLEOTIDE SEQUENCE [LARGE SCALE GENOMIC DNA]</scope>
    <source>
        <strain evidence="2 3">DSM 22335</strain>
    </source>
</reference>
<keyword evidence="1" id="KW-0472">Membrane</keyword>
<keyword evidence="1" id="KW-0812">Transmembrane</keyword>
<feature type="transmembrane region" description="Helical" evidence="1">
    <location>
        <begin position="12"/>
        <end position="30"/>
    </location>
</feature>
<dbReference type="Proteomes" id="UP000190888">
    <property type="component" value="Unassembled WGS sequence"/>
</dbReference>
<accession>A0A1T4R8U3</accession>
<organism evidence="2 3">
    <name type="scientific">Sediminibacterium ginsengisoli</name>
    <dbReference type="NCBI Taxonomy" id="413434"/>
    <lineage>
        <taxon>Bacteria</taxon>
        <taxon>Pseudomonadati</taxon>
        <taxon>Bacteroidota</taxon>
        <taxon>Chitinophagia</taxon>
        <taxon>Chitinophagales</taxon>
        <taxon>Chitinophagaceae</taxon>
        <taxon>Sediminibacterium</taxon>
    </lineage>
</organism>
<keyword evidence="3" id="KW-1185">Reference proteome</keyword>
<dbReference type="EMBL" id="FUWH01000011">
    <property type="protein sequence ID" value="SKA12337.1"/>
    <property type="molecule type" value="Genomic_DNA"/>
</dbReference>
<gene>
    <name evidence="2" type="ORF">SAMN04488132_11129</name>
</gene>
<sequence length="146" mass="16804">MLTTIKQKTFSFFGLALIYTLIIGLSSWIFNNIQFQRTKSPYIKTDLIALLQVAFVISFMLCVIYYLLKFIPQVRKSLFLAGVCMLILSYVLFTAISMVGSLGVFNPLSGEYLLEFLARFTPTFFMAYVDRFLSNRLSIRDSSQLR</sequence>
<dbReference type="AlphaFoldDB" id="A0A1T4R8U3"/>
<evidence type="ECO:0000256" key="1">
    <source>
        <dbReference type="SAM" id="Phobius"/>
    </source>
</evidence>
<keyword evidence="1" id="KW-1133">Transmembrane helix</keyword>
<dbReference type="STRING" id="413434.SAMN04488132_11129"/>
<feature type="transmembrane region" description="Helical" evidence="1">
    <location>
        <begin position="80"/>
        <end position="104"/>
    </location>
</feature>
<feature type="transmembrane region" description="Helical" evidence="1">
    <location>
        <begin position="50"/>
        <end position="68"/>
    </location>
</feature>
<evidence type="ECO:0000313" key="2">
    <source>
        <dbReference type="EMBL" id="SKA12337.1"/>
    </source>
</evidence>